<accession>A0A212TQH1</accession>
<evidence type="ECO:0008006" key="3">
    <source>
        <dbReference type="Google" id="ProtNLM"/>
    </source>
</evidence>
<evidence type="ECO:0000313" key="2">
    <source>
        <dbReference type="Proteomes" id="UP000198131"/>
    </source>
</evidence>
<dbReference type="EMBL" id="FYEW01000001">
    <property type="protein sequence ID" value="SNC68245.1"/>
    <property type="molecule type" value="Genomic_DNA"/>
</dbReference>
<proteinExistence type="predicted"/>
<dbReference type="OrthoDB" id="875142at2"/>
<protein>
    <recommendedName>
        <fullName evidence="3">DUF2490 domain-containing protein</fullName>
    </recommendedName>
</protein>
<name>A0A212TQH1_9BACT</name>
<dbReference type="AlphaFoldDB" id="A0A212TQH1"/>
<reference evidence="2" key="1">
    <citation type="submission" date="2017-06" db="EMBL/GenBank/DDBJ databases">
        <authorList>
            <person name="Varghese N."/>
            <person name="Submissions S."/>
        </authorList>
    </citation>
    <scope>NUCLEOTIDE SEQUENCE [LARGE SCALE GENOMIC DNA]</scope>
    <source>
        <strain evidence="2">DSM 11116</strain>
    </source>
</reference>
<sequence length="244" mass="27359">MASCSVYAPILPSTPQIRDKGQLEVQGSTFLNGRWEGSATYSPLRHVLVRAAGDWKNDSQDTSFFRIRQFEVAAGSYWVPSEQWLISGLAGYGRARSARGYYEPHFFSSSGELVDLQSRYHKVFGEVAATYRPESGWIALGAAYRLSRVNFEYLTYNGAPSTLRHMLRSEPMLFVRFGGPDGPLHWLQVQTSWGITSVPGYSASSVTPEPYEYGRVKESRTFIAISLILLPHLFKPQPPIMPVP</sequence>
<gene>
    <name evidence="1" type="ORF">SAMN06265337_2227</name>
</gene>
<dbReference type="RefSeq" id="WP_141106522.1">
    <property type="nucleotide sequence ID" value="NZ_FYEW01000001.1"/>
</dbReference>
<organism evidence="1 2">
    <name type="scientific">Hymenobacter gelipurpurascens</name>
    <dbReference type="NCBI Taxonomy" id="89968"/>
    <lineage>
        <taxon>Bacteria</taxon>
        <taxon>Pseudomonadati</taxon>
        <taxon>Bacteroidota</taxon>
        <taxon>Cytophagia</taxon>
        <taxon>Cytophagales</taxon>
        <taxon>Hymenobacteraceae</taxon>
        <taxon>Hymenobacter</taxon>
    </lineage>
</organism>
<dbReference type="Proteomes" id="UP000198131">
    <property type="component" value="Unassembled WGS sequence"/>
</dbReference>
<evidence type="ECO:0000313" key="1">
    <source>
        <dbReference type="EMBL" id="SNC68245.1"/>
    </source>
</evidence>
<keyword evidence="2" id="KW-1185">Reference proteome</keyword>